<dbReference type="PaxDb" id="3827-XP_004510908.1"/>
<keyword evidence="1" id="KW-1185">Reference proteome</keyword>
<organism evidence="1 2">
    <name type="scientific">Cicer arietinum</name>
    <name type="common">Chickpea</name>
    <name type="synonym">Garbanzo</name>
    <dbReference type="NCBI Taxonomy" id="3827"/>
    <lineage>
        <taxon>Eukaryota</taxon>
        <taxon>Viridiplantae</taxon>
        <taxon>Streptophyta</taxon>
        <taxon>Embryophyta</taxon>
        <taxon>Tracheophyta</taxon>
        <taxon>Spermatophyta</taxon>
        <taxon>Magnoliopsida</taxon>
        <taxon>eudicotyledons</taxon>
        <taxon>Gunneridae</taxon>
        <taxon>Pentapetalae</taxon>
        <taxon>rosids</taxon>
        <taxon>fabids</taxon>
        <taxon>Fabales</taxon>
        <taxon>Fabaceae</taxon>
        <taxon>Papilionoideae</taxon>
        <taxon>50 kb inversion clade</taxon>
        <taxon>NPAAA clade</taxon>
        <taxon>Hologalegina</taxon>
        <taxon>IRL clade</taxon>
        <taxon>Cicereae</taxon>
        <taxon>Cicer</taxon>
    </lineage>
</organism>
<dbReference type="OrthoDB" id="418237at2759"/>
<evidence type="ECO:0000313" key="2">
    <source>
        <dbReference type="RefSeq" id="XP_027192697.1"/>
    </source>
</evidence>
<name>A0A3Q7YDX5_CICAR</name>
<reference evidence="1" key="1">
    <citation type="journal article" date="2013" name="Nat. Biotechnol.">
        <title>Draft genome sequence of chickpea (Cicer arietinum) provides a resource for trait improvement.</title>
        <authorList>
            <person name="Varshney R.K."/>
            <person name="Song C."/>
            <person name="Saxena R.K."/>
            <person name="Azam S."/>
            <person name="Yu S."/>
            <person name="Sharpe A.G."/>
            <person name="Cannon S."/>
            <person name="Baek J."/>
            <person name="Rosen B.D."/>
            <person name="Tar'an B."/>
            <person name="Millan T."/>
            <person name="Zhang X."/>
            <person name="Ramsay L.D."/>
            <person name="Iwata A."/>
            <person name="Wang Y."/>
            <person name="Nelson W."/>
            <person name="Farmer A.D."/>
            <person name="Gaur P.M."/>
            <person name="Soderlund C."/>
            <person name="Penmetsa R.V."/>
            <person name="Xu C."/>
            <person name="Bharti A.K."/>
            <person name="He W."/>
            <person name="Winter P."/>
            <person name="Zhao S."/>
            <person name="Hane J.K."/>
            <person name="Carrasquilla-Garcia N."/>
            <person name="Condie J.A."/>
            <person name="Upadhyaya H.D."/>
            <person name="Luo M.C."/>
            <person name="Thudi M."/>
            <person name="Gowda C.L."/>
            <person name="Singh N.P."/>
            <person name="Lichtenzveig J."/>
            <person name="Gali K.K."/>
            <person name="Rubio J."/>
            <person name="Nadarajan N."/>
            <person name="Dolezel J."/>
            <person name="Bansal K.C."/>
            <person name="Xu X."/>
            <person name="Edwards D."/>
            <person name="Zhang G."/>
            <person name="Kahl G."/>
            <person name="Gil J."/>
            <person name="Singh K.B."/>
            <person name="Datta S.K."/>
            <person name="Jackson S.A."/>
            <person name="Wang J."/>
            <person name="Cook D.R."/>
        </authorList>
    </citation>
    <scope>NUCLEOTIDE SEQUENCE [LARGE SCALE GENOMIC DNA]</scope>
    <source>
        <strain evidence="1">cv. CDC Frontier</strain>
    </source>
</reference>
<proteinExistence type="predicted"/>
<dbReference type="STRING" id="3827.A0A3Q7YDX5"/>
<dbReference type="AlphaFoldDB" id="A0A3Q7YDX5"/>
<dbReference type="PANTHER" id="PTHR11439">
    <property type="entry name" value="GAG-POL-RELATED RETROTRANSPOSON"/>
    <property type="match status" value="1"/>
</dbReference>
<protein>
    <submittedName>
        <fullName evidence="2">Uncharacterized protein LOC113787749</fullName>
    </submittedName>
</protein>
<reference evidence="2" key="2">
    <citation type="submission" date="2025-08" db="UniProtKB">
        <authorList>
            <consortium name="RefSeq"/>
        </authorList>
    </citation>
    <scope>IDENTIFICATION</scope>
    <source>
        <tissue evidence="2">Etiolated seedlings</tissue>
    </source>
</reference>
<dbReference type="Proteomes" id="UP000087171">
    <property type="component" value="Chromosome Ca7"/>
</dbReference>
<gene>
    <name evidence="2" type="primary">LOC113787749</name>
</gene>
<accession>A0A3Q7YDX5</accession>
<dbReference type="RefSeq" id="XP_027192697.1">
    <property type="nucleotide sequence ID" value="XM_027336896.1"/>
</dbReference>
<evidence type="ECO:0000313" key="1">
    <source>
        <dbReference type="Proteomes" id="UP000087171"/>
    </source>
</evidence>
<sequence length="121" mass="13792">MQDCNGTSTPLEVRLVLSKEGNDELIDPTTFKHIVGSLGYLCNTRPHIAYNVGVISRYMEKPRTSHYMIVKRILRYIKETIELGLLYPINLNEDEVELVGFTDVDFVETKMIGKVPQAMCL</sequence>
<dbReference type="PANTHER" id="PTHR11439:SF483">
    <property type="entry name" value="PEPTIDE SYNTHASE GLIP-LIKE, PUTATIVE (AFU_ORTHOLOGUE AFUA_3G12920)-RELATED"/>
    <property type="match status" value="1"/>
</dbReference>